<evidence type="ECO:0000259" key="2">
    <source>
        <dbReference type="Pfam" id="PF00892"/>
    </source>
</evidence>
<keyword evidence="1" id="KW-1133">Transmembrane helix</keyword>
<accession>A0A4Z0WCT4</accession>
<dbReference type="Pfam" id="PF00892">
    <property type="entry name" value="EamA"/>
    <property type="match status" value="2"/>
</dbReference>
<dbReference type="InterPro" id="IPR037185">
    <property type="entry name" value="EmrE-like"/>
</dbReference>
<keyword evidence="1" id="KW-0472">Membrane</keyword>
<feature type="transmembrane region" description="Helical" evidence="1">
    <location>
        <begin position="148"/>
        <end position="170"/>
    </location>
</feature>
<feature type="transmembrane region" description="Helical" evidence="1">
    <location>
        <begin position="65"/>
        <end position="85"/>
    </location>
</feature>
<dbReference type="SUPFAM" id="SSF103481">
    <property type="entry name" value="Multidrug resistance efflux transporter EmrE"/>
    <property type="match status" value="2"/>
</dbReference>
<organism evidence="3 4">
    <name type="scientific">Natronospirillum operosum</name>
    <dbReference type="NCBI Taxonomy" id="2759953"/>
    <lineage>
        <taxon>Bacteria</taxon>
        <taxon>Pseudomonadati</taxon>
        <taxon>Pseudomonadota</taxon>
        <taxon>Gammaproteobacteria</taxon>
        <taxon>Oceanospirillales</taxon>
        <taxon>Natronospirillaceae</taxon>
        <taxon>Natronospirillum</taxon>
    </lineage>
</organism>
<dbReference type="Proteomes" id="UP000297475">
    <property type="component" value="Unassembled WGS sequence"/>
</dbReference>
<protein>
    <submittedName>
        <fullName evidence="3">DMT family transporter</fullName>
    </submittedName>
</protein>
<dbReference type="OrthoDB" id="6707471at2"/>
<feature type="domain" description="EamA" evidence="2">
    <location>
        <begin position="3"/>
        <end position="138"/>
    </location>
</feature>
<dbReference type="GO" id="GO:0016020">
    <property type="term" value="C:membrane"/>
    <property type="evidence" value="ECO:0007669"/>
    <property type="project" value="InterPro"/>
</dbReference>
<feature type="transmembrane region" description="Helical" evidence="1">
    <location>
        <begin position="182"/>
        <end position="203"/>
    </location>
</feature>
<feature type="transmembrane region" description="Helical" evidence="1">
    <location>
        <begin position="223"/>
        <end position="240"/>
    </location>
</feature>
<evidence type="ECO:0000256" key="1">
    <source>
        <dbReference type="SAM" id="Phobius"/>
    </source>
</evidence>
<sequence length="293" mass="32627">MGWIAFTLMAACMQAIRVAAQKQLSGQMSALGVTFVRYLFGLPFVALYLYWLGVDFALVQQASPVVWAWILAGGIFQIIATWALISVFRWHNFAVGTTLAKTETLLAAVFGALFFGLSLTFMGWTAVLIGMAGIICLSWPARVHIRNWLSPATLLGLLSGLLFAVNALAIHHSSRLFDLPPIHAAAVVLCSMILMQIPLMVLWMTWREPRVWRDIRQHWRPGLFIGLTSAIGSVGWFTAMSLQNPALVKTLGQVEFFLVLLITLRVFRERIQRREWAGMALILLSVIVVMQAG</sequence>
<evidence type="ECO:0000313" key="3">
    <source>
        <dbReference type="EMBL" id="TGG92394.1"/>
    </source>
</evidence>
<keyword evidence="4" id="KW-1185">Reference proteome</keyword>
<dbReference type="AlphaFoldDB" id="A0A4Z0WCT4"/>
<evidence type="ECO:0000313" key="4">
    <source>
        <dbReference type="Proteomes" id="UP000297475"/>
    </source>
</evidence>
<dbReference type="RefSeq" id="WP_135483728.1">
    <property type="nucleotide sequence ID" value="NZ_SRMF01000005.1"/>
</dbReference>
<comment type="caution">
    <text evidence="3">The sequence shown here is derived from an EMBL/GenBank/DDBJ whole genome shotgun (WGS) entry which is preliminary data.</text>
</comment>
<proteinExistence type="predicted"/>
<reference evidence="3 4" key="1">
    <citation type="submission" date="2019-04" db="EMBL/GenBank/DDBJ databases">
        <title>Natronospirillum operosus gen. nov., sp. nov., a haloalkaliphilic satellite isolated from decaying biomass of laboratory culture of cyanobacterium Geitlerinema sp. and proposal of Natronospirillaceae fam. nov. and Saccharospirillaceae fam. nov.</title>
        <authorList>
            <person name="Kevbrin V."/>
            <person name="Boltyanskaya Y."/>
            <person name="Koziaeva V."/>
            <person name="Grouzdev D.S."/>
            <person name="Park M."/>
            <person name="Cho J."/>
        </authorList>
    </citation>
    <scope>NUCLEOTIDE SEQUENCE [LARGE SCALE GENOMIC DNA]</scope>
    <source>
        <strain evidence="3 4">G-116</strain>
    </source>
</reference>
<feature type="domain" description="EamA" evidence="2">
    <location>
        <begin position="153"/>
        <end position="290"/>
    </location>
</feature>
<dbReference type="InterPro" id="IPR000620">
    <property type="entry name" value="EamA_dom"/>
</dbReference>
<dbReference type="EMBL" id="SRMF01000005">
    <property type="protein sequence ID" value="TGG92394.1"/>
    <property type="molecule type" value="Genomic_DNA"/>
</dbReference>
<gene>
    <name evidence="3" type="ORF">E4656_13030</name>
</gene>
<feature type="transmembrane region" description="Helical" evidence="1">
    <location>
        <begin position="246"/>
        <end position="264"/>
    </location>
</feature>
<keyword evidence="1" id="KW-0812">Transmembrane</keyword>
<name>A0A4Z0WCT4_9GAMM</name>
<feature type="transmembrane region" description="Helical" evidence="1">
    <location>
        <begin position="30"/>
        <end position="53"/>
    </location>
</feature>
<feature type="transmembrane region" description="Helical" evidence="1">
    <location>
        <begin position="105"/>
        <end position="136"/>
    </location>
</feature>